<accession>A0A8C6DWN2</accession>
<keyword evidence="8" id="KW-0519">Myristate</keyword>
<keyword evidence="13" id="KW-0472">Membrane</keyword>
<evidence type="ECO:0000313" key="18">
    <source>
        <dbReference type="Ensembl" id="ENSMMSP00000021324.1"/>
    </source>
</evidence>
<evidence type="ECO:0000256" key="7">
    <source>
        <dbReference type="ARBA" id="ARBA00022553"/>
    </source>
</evidence>
<reference evidence="18" key="1">
    <citation type="submission" date="2025-08" db="UniProtKB">
        <authorList>
            <consortium name="Ensembl"/>
        </authorList>
    </citation>
    <scope>IDENTIFICATION</scope>
</reference>
<dbReference type="Pfam" id="PF13833">
    <property type="entry name" value="EF-hand_8"/>
    <property type="match status" value="1"/>
</dbReference>
<evidence type="ECO:0000256" key="14">
    <source>
        <dbReference type="ARBA" id="ARBA00023242"/>
    </source>
</evidence>
<keyword evidence="10" id="KW-0677">Repeat</keyword>
<sequence length="168" mass="19274">NVTRVSLLLRHSQMTEIKMETCFSHNQIIYLYSQFTSLDKGENGTLSWEDFQWIPELVIKSLGDWLISAFFQEGKDQAGFRESAKSTNCTLLFDYGLDKNDKIFHNELFQVLRMMAGVNVTDEQLGGITDRTIQEADLERDGAISFEEFVEALEKADVKQKVSISFLE</sequence>
<keyword evidence="5" id="KW-1003">Cell membrane</keyword>
<evidence type="ECO:0000256" key="15">
    <source>
        <dbReference type="ARBA" id="ARBA00023288"/>
    </source>
</evidence>
<dbReference type="InterPro" id="IPR011992">
    <property type="entry name" value="EF-hand-dom_pair"/>
</dbReference>
<dbReference type="PANTHER" id="PTHR46002">
    <property type="entry name" value="EG:114D9.1 PROTEIN-RELATED"/>
    <property type="match status" value="1"/>
</dbReference>
<keyword evidence="7" id="KW-0597">Phosphoprotein</keyword>
<dbReference type="GO" id="GO:0005886">
    <property type="term" value="C:plasma membrane"/>
    <property type="evidence" value="ECO:0007669"/>
    <property type="project" value="UniProtKB-SubCell"/>
</dbReference>
<evidence type="ECO:0000256" key="9">
    <source>
        <dbReference type="ARBA" id="ARBA00022723"/>
    </source>
</evidence>
<organism evidence="18 19">
    <name type="scientific">Moschus moschiferus</name>
    <name type="common">Siberian musk deer</name>
    <name type="synonym">Moschus sibiricus</name>
    <dbReference type="NCBI Taxonomy" id="68415"/>
    <lineage>
        <taxon>Eukaryota</taxon>
        <taxon>Metazoa</taxon>
        <taxon>Chordata</taxon>
        <taxon>Craniata</taxon>
        <taxon>Vertebrata</taxon>
        <taxon>Euteleostomi</taxon>
        <taxon>Mammalia</taxon>
        <taxon>Eutheria</taxon>
        <taxon>Laurasiatheria</taxon>
        <taxon>Artiodactyla</taxon>
        <taxon>Ruminantia</taxon>
        <taxon>Pecora</taxon>
        <taxon>Moschidae</taxon>
        <taxon>Moschus</taxon>
    </lineage>
</organism>
<dbReference type="CDD" id="cd00051">
    <property type="entry name" value="EFh"/>
    <property type="match status" value="1"/>
</dbReference>
<keyword evidence="6" id="KW-0963">Cytoplasm</keyword>
<dbReference type="Proteomes" id="UP000694544">
    <property type="component" value="Unplaced"/>
</dbReference>
<keyword evidence="9" id="KW-0479">Metal-binding</keyword>
<evidence type="ECO:0000256" key="4">
    <source>
        <dbReference type="ARBA" id="ARBA00022448"/>
    </source>
</evidence>
<dbReference type="InterPro" id="IPR002048">
    <property type="entry name" value="EF_hand_dom"/>
</dbReference>
<dbReference type="Gene3D" id="1.10.238.10">
    <property type="entry name" value="EF-hand"/>
    <property type="match status" value="1"/>
</dbReference>
<comment type="subcellular location">
    <subcellularLocation>
        <location evidence="2">Cell membrane</location>
    </subcellularLocation>
    <subcellularLocation>
        <location evidence="3">Cytoplasm</location>
    </subcellularLocation>
    <subcellularLocation>
        <location evidence="1">Nucleus</location>
    </subcellularLocation>
</comment>
<evidence type="ECO:0000256" key="12">
    <source>
        <dbReference type="ARBA" id="ARBA00022927"/>
    </source>
</evidence>
<keyword evidence="11" id="KW-0106">Calcium</keyword>
<evidence type="ECO:0000256" key="10">
    <source>
        <dbReference type="ARBA" id="ARBA00022737"/>
    </source>
</evidence>
<keyword evidence="4" id="KW-0813">Transport</keyword>
<evidence type="ECO:0000256" key="6">
    <source>
        <dbReference type="ARBA" id="ARBA00022490"/>
    </source>
</evidence>
<proteinExistence type="inferred from homology"/>
<keyword evidence="19" id="KW-1185">Reference proteome</keyword>
<evidence type="ECO:0000256" key="16">
    <source>
        <dbReference type="ARBA" id="ARBA00038164"/>
    </source>
</evidence>
<evidence type="ECO:0000313" key="19">
    <source>
        <dbReference type="Proteomes" id="UP000694544"/>
    </source>
</evidence>
<evidence type="ECO:0000256" key="13">
    <source>
        <dbReference type="ARBA" id="ARBA00023136"/>
    </source>
</evidence>
<dbReference type="GO" id="GO:0015031">
    <property type="term" value="P:protein transport"/>
    <property type="evidence" value="ECO:0007669"/>
    <property type="project" value="UniProtKB-KW"/>
</dbReference>
<evidence type="ECO:0000256" key="11">
    <source>
        <dbReference type="ARBA" id="ARBA00022837"/>
    </source>
</evidence>
<dbReference type="SUPFAM" id="SSF47473">
    <property type="entry name" value="EF-hand"/>
    <property type="match status" value="1"/>
</dbReference>
<name>A0A8C6DWN2_MOSMO</name>
<feature type="domain" description="EF-hand" evidence="17">
    <location>
        <begin position="124"/>
        <end position="159"/>
    </location>
</feature>
<protein>
    <recommendedName>
        <fullName evidence="17">EF-hand domain-containing protein</fullName>
    </recommendedName>
</protein>
<dbReference type="GO" id="GO:0005737">
    <property type="term" value="C:cytoplasm"/>
    <property type="evidence" value="ECO:0007669"/>
    <property type="project" value="UniProtKB-SubCell"/>
</dbReference>
<evidence type="ECO:0000256" key="3">
    <source>
        <dbReference type="ARBA" id="ARBA00004496"/>
    </source>
</evidence>
<evidence type="ECO:0000256" key="5">
    <source>
        <dbReference type="ARBA" id="ARBA00022475"/>
    </source>
</evidence>
<dbReference type="InterPro" id="IPR051875">
    <property type="entry name" value="Calcineurin_B_homologous"/>
</dbReference>
<dbReference type="GO" id="GO:0005509">
    <property type="term" value="F:calcium ion binding"/>
    <property type="evidence" value="ECO:0007669"/>
    <property type="project" value="InterPro"/>
</dbReference>
<dbReference type="GeneTree" id="ENSGT00940000154629"/>
<keyword evidence="12" id="KW-0653">Protein transport</keyword>
<evidence type="ECO:0000256" key="8">
    <source>
        <dbReference type="ARBA" id="ARBA00022707"/>
    </source>
</evidence>
<dbReference type="PROSITE" id="PS50222">
    <property type="entry name" value="EF_HAND_2"/>
    <property type="match status" value="1"/>
</dbReference>
<evidence type="ECO:0000256" key="2">
    <source>
        <dbReference type="ARBA" id="ARBA00004236"/>
    </source>
</evidence>
<comment type="similarity">
    <text evidence="16">Belongs to the calcineurin regulatory subunit family. CHP subfamily.</text>
</comment>
<dbReference type="AlphaFoldDB" id="A0A8C6DWN2"/>
<dbReference type="Ensembl" id="ENSMMST00000023560.1">
    <property type="protein sequence ID" value="ENSMMSP00000021324.1"/>
    <property type="gene ID" value="ENSMMSG00000016017.1"/>
</dbReference>
<evidence type="ECO:0000259" key="17">
    <source>
        <dbReference type="PROSITE" id="PS50222"/>
    </source>
</evidence>
<keyword evidence="14" id="KW-0539">Nucleus</keyword>
<dbReference type="GO" id="GO:0005634">
    <property type="term" value="C:nucleus"/>
    <property type="evidence" value="ECO:0007669"/>
    <property type="project" value="UniProtKB-SubCell"/>
</dbReference>
<evidence type="ECO:0000256" key="1">
    <source>
        <dbReference type="ARBA" id="ARBA00004123"/>
    </source>
</evidence>
<reference evidence="18" key="2">
    <citation type="submission" date="2025-09" db="UniProtKB">
        <authorList>
            <consortium name="Ensembl"/>
        </authorList>
    </citation>
    <scope>IDENTIFICATION</scope>
</reference>
<keyword evidence="15" id="KW-0449">Lipoprotein</keyword>